<proteinExistence type="predicted"/>
<keyword evidence="3" id="KW-0804">Transcription</keyword>
<dbReference type="SUPFAM" id="SSF54909">
    <property type="entry name" value="Dimeric alpha+beta barrel"/>
    <property type="match status" value="1"/>
</dbReference>
<dbReference type="InterPro" id="IPR011008">
    <property type="entry name" value="Dimeric_a/b-barrel"/>
</dbReference>
<organism evidence="5 6">
    <name type="scientific">Streptomyces yaizuensis</name>
    <dbReference type="NCBI Taxonomy" id="2989713"/>
    <lineage>
        <taxon>Bacteria</taxon>
        <taxon>Bacillati</taxon>
        <taxon>Actinomycetota</taxon>
        <taxon>Actinomycetes</taxon>
        <taxon>Kitasatosporales</taxon>
        <taxon>Streptomycetaceae</taxon>
        <taxon>Streptomyces</taxon>
    </lineage>
</organism>
<evidence type="ECO:0000313" key="5">
    <source>
        <dbReference type="EMBL" id="GLF95116.1"/>
    </source>
</evidence>
<keyword evidence="1" id="KW-0805">Transcription regulation</keyword>
<dbReference type="SMART" id="SM00344">
    <property type="entry name" value="HTH_ASNC"/>
    <property type="match status" value="1"/>
</dbReference>
<dbReference type="PROSITE" id="PS50956">
    <property type="entry name" value="HTH_ASNC_2"/>
    <property type="match status" value="1"/>
</dbReference>
<name>A0ABQ5NXM9_9ACTN</name>
<reference evidence="5 6" key="1">
    <citation type="submission" date="2022-10" db="EMBL/GenBank/DDBJ databases">
        <title>Draft genome sequence of Streptomyces sp. YSPA8.</title>
        <authorList>
            <person name="Moriuchi R."/>
            <person name="Dohra H."/>
            <person name="Yamamura H."/>
            <person name="Kodani S."/>
        </authorList>
    </citation>
    <scope>NUCLEOTIDE SEQUENCE [LARGE SCALE GENOMIC DNA]</scope>
    <source>
        <strain evidence="5 6">YSPA8</strain>
    </source>
</reference>
<dbReference type="InterPro" id="IPR000485">
    <property type="entry name" value="AsnC-type_HTH_dom"/>
</dbReference>
<evidence type="ECO:0000256" key="2">
    <source>
        <dbReference type="ARBA" id="ARBA00023125"/>
    </source>
</evidence>
<dbReference type="Gene3D" id="1.10.10.10">
    <property type="entry name" value="Winged helix-like DNA-binding domain superfamily/Winged helix DNA-binding domain"/>
    <property type="match status" value="1"/>
</dbReference>
<dbReference type="EMBL" id="BSBI01000004">
    <property type="protein sequence ID" value="GLF95116.1"/>
    <property type="molecule type" value="Genomic_DNA"/>
</dbReference>
<dbReference type="SUPFAM" id="SSF46785">
    <property type="entry name" value="Winged helix' DNA-binding domain"/>
    <property type="match status" value="1"/>
</dbReference>
<dbReference type="Pfam" id="PF13404">
    <property type="entry name" value="HTH_AsnC-type"/>
    <property type="match status" value="1"/>
</dbReference>
<gene>
    <name evidence="5" type="ORF">SYYSPA8_12485</name>
</gene>
<dbReference type="Gene3D" id="3.30.70.920">
    <property type="match status" value="1"/>
</dbReference>
<sequence length="156" mass="17332">MKEKVVLDSIDQALLRELQNDGRLPNKTLAQRVGVAPSTCLARTQRLMESGVIKGFQAQVSAAAIGRQVQAILAVQFIAHSRPLVDPFVAWARERPETRALHHVTGAFDFLVYTACRDTEDLRQLVLEFTARREVGRVETHLVFGSWSGGPLTPGW</sequence>
<evidence type="ECO:0000256" key="1">
    <source>
        <dbReference type="ARBA" id="ARBA00023015"/>
    </source>
</evidence>
<comment type="caution">
    <text evidence="5">The sequence shown here is derived from an EMBL/GenBank/DDBJ whole genome shotgun (WGS) entry which is preliminary data.</text>
</comment>
<evidence type="ECO:0000256" key="3">
    <source>
        <dbReference type="ARBA" id="ARBA00023163"/>
    </source>
</evidence>
<dbReference type="PRINTS" id="PR00033">
    <property type="entry name" value="HTHASNC"/>
</dbReference>
<keyword evidence="2" id="KW-0238">DNA-binding</keyword>
<feature type="domain" description="HTH asnC-type" evidence="4">
    <location>
        <begin position="7"/>
        <end position="68"/>
    </location>
</feature>
<protein>
    <submittedName>
        <fullName evidence="5">Lrp/AsnC family transcriptional regulator</fullName>
    </submittedName>
</protein>
<dbReference type="Proteomes" id="UP001291653">
    <property type="component" value="Unassembled WGS sequence"/>
</dbReference>
<accession>A0ABQ5NXM9</accession>
<dbReference type="InterPro" id="IPR019888">
    <property type="entry name" value="Tscrpt_reg_AsnC-like"/>
</dbReference>
<dbReference type="InterPro" id="IPR019887">
    <property type="entry name" value="Tscrpt_reg_AsnC/Lrp_C"/>
</dbReference>
<dbReference type="InterPro" id="IPR036388">
    <property type="entry name" value="WH-like_DNA-bd_sf"/>
</dbReference>
<evidence type="ECO:0000259" key="4">
    <source>
        <dbReference type="PROSITE" id="PS50956"/>
    </source>
</evidence>
<dbReference type="PANTHER" id="PTHR30154:SF54">
    <property type="entry name" value="POSSIBLE TRANSCRIPTIONAL REGULATORY PROTEIN (PROBABLY LRP_ASNC-FAMILY)"/>
    <property type="match status" value="1"/>
</dbReference>
<dbReference type="InterPro" id="IPR036390">
    <property type="entry name" value="WH_DNA-bd_sf"/>
</dbReference>
<dbReference type="PANTHER" id="PTHR30154">
    <property type="entry name" value="LEUCINE-RESPONSIVE REGULATORY PROTEIN"/>
    <property type="match status" value="1"/>
</dbReference>
<dbReference type="RefSeq" id="WP_323447187.1">
    <property type="nucleotide sequence ID" value="NZ_BSBI01000004.1"/>
</dbReference>
<evidence type="ECO:0000313" key="6">
    <source>
        <dbReference type="Proteomes" id="UP001291653"/>
    </source>
</evidence>
<dbReference type="Pfam" id="PF01037">
    <property type="entry name" value="AsnC_trans_reg"/>
    <property type="match status" value="1"/>
</dbReference>
<keyword evidence="6" id="KW-1185">Reference proteome</keyword>